<evidence type="ECO:0000256" key="9">
    <source>
        <dbReference type="SAM" id="MobiDB-lite"/>
    </source>
</evidence>
<evidence type="ECO:0000256" key="6">
    <source>
        <dbReference type="ARBA" id="ARBA00023134"/>
    </source>
</evidence>
<dbReference type="InterPro" id="IPR024929">
    <property type="entry name" value="GNL2_CP_dom"/>
</dbReference>
<evidence type="ECO:0000256" key="7">
    <source>
        <dbReference type="ARBA" id="ARBA00023242"/>
    </source>
</evidence>
<evidence type="ECO:0000256" key="3">
    <source>
        <dbReference type="ARBA" id="ARBA00022127"/>
    </source>
</evidence>
<dbReference type="FunFam" id="1.10.1580.10:FF:000005">
    <property type="entry name" value="Nucleolar GTP-binding protein 2"/>
    <property type="match status" value="1"/>
</dbReference>
<dbReference type="GO" id="GO:0042254">
    <property type="term" value="P:ribosome biogenesis"/>
    <property type="evidence" value="ECO:0007669"/>
    <property type="project" value="UniProtKB-KW"/>
</dbReference>
<dbReference type="GO" id="GO:0005730">
    <property type="term" value="C:nucleolus"/>
    <property type="evidence" value="ECO:0007669"/>
    <property type="project" value="UniProtKB-SubCell"/>
</dbReference>
<evidence type="ECO:0000313" key="12">
    <source>
        <dbReference type="Proteomes" id="UP001172101"/>
    </source>
</evidence>
<keyword evidence="4" id="KW-0690">Ribosome biogenesis</keyword>
<feature type="compositionally biased region" description="Basic and acidic residues" evidence="9">
    <location>
        <begin position="599"/>
        <end position="608"/>
    </location>
</feature>
<dbReference type="Proteomes" id="UP001172101">
    <property type="component" value="Unassembled WGS sequence"/>
</dbReference>
<dbReference type="EMBL" id="JAUIRO010000001">
    <property type="protein sequence ID" value="KAK0735051.1"/>
    <property type="molecule type" value="Genomic_DNA"/>
</dbReference>
<dbReference type="PANTHER" id="PTHR11089:SF9">
    <property type="entry name" value="NUCLEOLAR GTP-BINDING PROTEIN 2"/>
    <property type="match status" value="1"/>
</dbReference>
<dbReference type="SUPFAM" id="SSF52540">
    <property type="entry name" value="P-loop containing nucleoside triphosphate hydrolases"/>
    <property type="match status" value="1"/>
</dbReference>
<dbReference type="FunFam" id="3.40.50.300:FF:000559">
    <property type="entry name" value="Nuclear/nucleolar GTPase 2"/>
    <property type="match status" value="1"/>
</dbReference>
<dbReference type="GeneID" id="85331428"/>
<evidence type="ECO:0000256" key="2">
    <source>
        <dbReference type="ARBA" id="ARBA00004604"/>
    </source>
</evidence>
<evidence type="ECO:0000256" key="5">
    <source>
        <dbReference type="ARBA" id="ARBA00022741"/>
    </source>
</evidence>
<organism evidence="11 12">
    <name type="scientific">Lasiosphaeria miniovina</name>
    <dbReference type="NCBI Taxonomy" id="1954250"/>
    <lineage>
        <taxon>Eukaryota</taxon>
        <taxon>Fungi</taxon>
        <taxon>Dikarya</taxon>
        <taxon>Ascomycota</taxon>
        <taxon>Pezizomycotina</taxon>
        <taxon>Sordariomycetes</taxon>
        <taxon>Sordariomycetidae</taxon>
        <taxon>Sordariales</taxon>
        <taxon>Lasiosphaeriaceae</taxon>
        <taxon>Lasiosphaeria</taxon>
    </lineage>
</organism>
<feature type="region of interest" description="Disordered" evidence="9">
    <location>
        <begin position="1"/>
        <end position="23"/>
    </location>
</feature>
<feature type="compositionally biased region" description="Acidic residues" evidence="9">
    <location>
        <begin position="549"/>
        <end position="593"/>
    </location>
</feature>
<dbReference type="PRINTS" id="PR00326">
    <property type="entry name" value="GTP1OBG"/>
</dbReference>
<dbReference type="CDD" id="cd01858">
    <property type="entry name" value="NGP_1"/>
    <property type="match status" value="1"/>
</dbReference>
<dbReference type="InterPro" id="IPR027417">
    <property type="entry name" value="P-loop_NTPase"/>
</dbReference>
<accession>A0AA40EEZ3</accession>
<dbReference type="PROSITE" id="PS51721">
    <property type="entry name" value="G_CP"/>
    <property type="match status" value="1"/>
</dbReference>
<dbReference type="Gene3D" id="1.10.1580.10">
    <property type="match status" value="1"/>
</dbReference>
<sequence length="624" mass="69351">MGTGKKEKTRIEREGKVRGDPKVKGENFYRTAKKVKSLNRLTGGKAQRNAEGKVIQAAAYQSRDAPKAVIEPNRRWFTNTRVISQDTLTSFREAVAEKEKDPYTVLLKSNKIPLSLIRDETKTPQDGILKHKAKMTIETEPFELTFGAKSQRKRPKLSFNTIDDLAANTDKSLDSYHARLEEIKLLNGTSRPVPVEGEGEGILEEEDLTISTAKEAIFLKGTSKRIWNELYKVIDSSDVLLHVLDARDPLGTRCQHVEKYLATEAPHKHLVFVLNKIDLVPSSTAAAWIRVLQKDRPTCAMRASMKNPFGRGSLIDLLRQFSILHKDRKQISVGLIGYPNTGKSSIINALRGKAVTRVAPIPGETKVWQYVTLMRRIYLIDCPGIVPPNQHDTPEDLLLRGVVRVENVENPEQYIPAVLRKVKTHHMERTYELKGWKNHMEFLELLARKSGRLLKGGEPDVDGVAKMVLNDLMRGKIPWFTPAPEMQQHDGVVREGREGRFGEIPAKRKRDVDEATPGASEGATPAAGKGADAMTDGEDNSFEGFTSDSDSEDEDGPETTAQDDGDEDMIPLDDSSDGEDGESGSDNGEDDGEAASVMDVEKAAKVAESESEAAPVQKRRKKVR</sequence>
<keyword evidence="7 8" id="KW-0539">Nucleus</keyword>
<proteinExistence type="inferred from homology"/>
<evidence type="ECO:0000256" key="4">
    <source>
        <dbReference type="ARBA" id="ARBA00022517"/>
    </source>
</evidence>
<dbReference type="GO" id="GO:0005525">
    <property type="term" value="F:GTP binding"/>
    <property type="evidence" value="ECO:0007669"/>
    <property type="project" value="UniProtKB-KW"/>
</dbReference>
<keyword evidence="12" id="KW-1185">Reference proteome</keyword>
<evidence type="ECO:0000259" key="10">
    <source>
        <dbReference type="PROSITE" id="PS51721"/>
    </source>
</evidence>
<evidence type="ECO:0000313" key="11">
    <source>
        <dbReference type="EMBL" id="KAK0735051.1"/>
    </source>
</evidence>
<evidence type="ECO:0000256" key="1">
    <source>
        <dbReference type="ARBA" id="ARBA00003892"/>
    </source>
</evidence>
<dbReference type="Gene3D" id="3.40.50.300">
    <property type="entry name" value="P-loop containing nucleotide triphosphate hydrolases"/>
    <property type="match status" value="1"/>
</dbReference>
<comment type="caution">
    <text evidence="11">The sequence shown here is derived from an EMBL/GenBank/DDBJ whole genome shotgun (WGS) entry which is preliminary data.</text>
</comment>
<keyword evidence="5 8" id="KW-0547">Nucleotide-binding</keyword>
<dbReference type="Pfam" id="PF08153">
    <property type="entry name" value="NGP1NT"/>
    <property type="match status" value="1"/>
</dbReference>
<gene>
    <name evidence="11" type="ORF">B0T26DRAFT_93853</name>
</gene>
<dbReference type="InterPro" id="IPR006073">
    <property type="entry name" value="GTP-bd"/>
</dbReference>
<keyword evidence="6 8" id="KW-0342">GTP-binding</keyword>
<evidence type="ECO:0000256" key="8">
    <source>
        <dbReference type="RuleBase" id="RU364023"/>
    </source>
</evidence>
<comment type="function">
    <text evidence="1 8">GTPase that associates with pre-60S ribosomal subunits in the nucleolus and is required for their nuclear export and maturation.</text>
</comment>
<dbReference type="Pfam" id="PF01926">
    <property type="entry name" value="MMR_HSR1"/>
    <property type="match status" value="1"/>
</dbReference>
<dbReference type="RefSeq" id="XP_060303928.1">
    <property type="nucleotide sequence ID" value="XM_060448158.1"/>
</dbReference>
<comment type="similarity">
    <text evidence="8">Belongs to the TRAFAC class YlqF/YawG GTPase family. NOG2 subfamily.</text>
</comment>
<protein>
    <recommendedName>
        <fullName evidence="3 8">Nucleolar GTP-binding protein 2</fullName>
    </recommendedName>
</protein>
<dbReference type="InterPro" id="IPR012971">
    <property type="entry name" value="NOG2_N_dom"/>
</dbReference>
<dbReference type="AlphaFoldDB" id="A0AA40EEZ3"/>
<dbReference type="PANTHER" id="PTHR11089">
    <property type="entry name" value="GTP-BINDING PROTEIN-RELATED"/>
    <property type="match status" value="1"/>
</dbReference>
<feature type="domain" description="CP-type G" evidence="10">
    <location>
        <begin position="227"/>
        <end position="388"/>
    </location>
</feature>
<dbReference type="InterPro" id="IPR050755">
    <property type="entry name" value="TRAFAC_YlqF/YawG_RiboMat"/>
</dbReference>
<feature type="region of interest" description="Disordered" evidence="9">
    <location>
        <begin position="498"/>
        <end position="624"/>
    </location>
</feature>
<comment type="subcellular location">
    <subcellularLocation>
        <location evidence="2 8">Nucleus</location>
        <location evidence="2 8">Nucleolus</location>
    </subcellularLocation>
</comment>
<dbReference type="InterPro" id="IPR030378">
    <property type="entry name" value="G_CP_dom"/>
</dbReference>
<name>A0AA40EEZ3_9PEZI</name>
<reference evidence="11" key="1">
    <citation type="submission" date="2023-06" db="EMBL/GenBank/DDBJ databases">
        <title>Genome-scale phylogeny and comparative genomics of the fungal order Sordariales.</title>
        <authorList>
            <consortium name="Lawrence Berkeley National Laboratory"/>
            <person name="Hensen N."/>
            <person name="Bonometti L."/>
            <person name="Westerberg I."/>
            <person name="Brannstrom I.O."/>
            <person name="Guillou S."/>
            <person name="Cros-Aarteil S."/>
            <person name="Calhoun S."/>
            <person name="Haridas S."/>
            <person name="Kuo A."/>
            <person name="Mondo S."/>
            <person name="Pangilinan J."/>
            <person name="Riley R."/>
            <person name="LaButti K."/>
            <person name="Andreopoulos B."/>
            <person name="Lipzen A."/>
            <person name="Chen C."/>
            <person name="Yanf M."/>
            <person name="Daum C."/>
            <person name="Ng V."/>
            <person name="Clum A."/>
            <person name="Steindorff A."/>
            <person name="Ohm R."/>
            <person name="Martin F."/>
            <person name="Silar P."/>
            <person name="Natvig D."/>
            <person name="Lalanne C."/>
            <person name="Gautier V."/>
            <person name="Ament-velasquez S.L."/>
            <person name="Kruys A."/>
            <person name="Hutchinson M.I."/>
            <person name="Powell A.J."/>
            <person name="Barry K."/>
            <person name="Miller A.N."/>
            <person name="Grigoriev I.V."/>
            <person name="Debuchy R."/>
            <person name="Gladieux P."/>
            <person name="Thoren M.H."/>
            <person name="Johannesson H."/>
        </authorList>
    </citation>
    <scope>NUCLEOTIDE SEQUENCE</scope>
    <source>
        <strain evidence="11">SMH2392-1A</strain>
    </source>
</reference>
<dbReference type="InterPro" id="IPR023179">
    <property type="entry name" value="GTP-bd_ortho_bundle_sf"/>
</dbReference>